<proteinExistence type="predicted"/>
<keyword evidence="2" id="KW-1185">Reference proteome</keyword>
<protein>
    <recommendedName>
        <fullName evidence="3">Thioredoxin family protein</fullName>
    </recommendedName>
</protein>
<evidence type="ECO:0000313" key="1">
    <source>
        <dbReference type="EMBL" id="GGD76201.1"/>
    </source>
</evidence>
<comment type="caution">
    <text evidence="1">The sequence shown here is derived from an EMBL/GenBank/DDBJ whole genome shotgun (WGS) entry which is preliminary data.</text>
</comment>
<evidence type="ECO:0000313" key="2">
    <source>
        <dbReference type="Proteomes" id="UP000629365"/>
    </source>
</evidence>
<evidence type="ECO:0008006" key="3">
    <source>
        <dbReference type="Google" id="ProtNLM"/>
    </source>
</evidence>
<reference evidence="2" key="1">
    <citation type="journal article" date="2019" name="Int. J. Syst. Evol. Microbiol.">
        <title>The Global Catalogue of Microorganisms (GCM) 10K type strain sequencing project: providing services to taxonomists for standard genome sequencing and annotation.</title>
        <authorList>
            <consortium name="The Broad Institute Genomics Platform"/>
            <consortium name="The Broad Institute Genome Sequencing Center for Infectious Disease"/>
            <person name="Wu L."/>
            <person name="Ma J."/>
        </authorList>
    </citation>
    <scope>NUCLEOTIDE SEQUENCE [LARGE SCALE GENOMIC DNA]</scope>
    <source>
        <strain evidence="2">CCM 7640</strain>
    </source>
</reference>
<dbReference type="EMBL" id="BMCM01000003">
    <property type="protein sequence ID" value="GGD76201.1"/>
    <property type="molecule type" value="Genomic_DNA"/>
</dbReference>
<gene>
    <name evidence="1" type="ORF">GCM10007269_19040</name>
</gene>
<dbReference type="Proteomes" id="UP000629365">
    <property type="component" value="Unassembled WGS sequence"/>
</dbReference>
<sequence>MKVDVVHIDDCPNWVTAGDRVRAALDALGMVDVPVDYVLLRTPEEASEVVFAGSPTILLDGQDAFASGGSTTDLACRVYMTDTGLAGLPSVRQIEDAIRDRLA</sequence>
<name>A0ABQ1RSW0_9MICO</name>
<accession>A0ABQ1RSW0</accession>
<organism evidence="1 2">
    <name type="scientific">Microbacterium murale</name>
    <dbReference type="NCBI Taxonomy" id="1081040"/>
    <lineage>
        <taxon>Bacteria</taxon>
        <taxon>Bacillati</taxon>
        <taxon>Actinomycetota</taxon>
        <taxon>Actinomycetes</taxon>
        <taxon>Micrococcales</taxon>
        <taxon>Microbacteriaceae</taxon>
        <taxon>Microbacterium</taxon>
    </lineage>
</organism>